<keyword evidence="4" id="KW-0067">ATP-binding</keyword>
<dbReference type="GO" id="GO:0005524">
    <property type="term" value="F:ATP binding"/>
    <property type="evidence" value="ECO:0007669"/>
    <property type="project" value="UniProtKB-KW"/>
</dbReference>
<keyword evidence="1" id="KW-0813">Transport</keyword>
<dbReference type="NCBIfam" id="TIGR01189">
    <property type="entry name" value="ccmA"/>
    <property type="match status" value="1"/>
</dbReference>
<dbReference type="InterPro" id="IPR005895">
    <property type="entry name" value="ABC_transptr_haem_export_CcmA"/>
</dbReference>
<dbReference type="GO" id="GO:0022857">
    <property type="term" value="F:transmembrane transporter activity"/>
    <property type="evidence" value="ECO:0007669"/>
    <property type="project" value="InterPro"/>
</dbReference>
<organism evidence="7">
    <name type="scientific">uncultured delta proteobacterium</name>
    <dbReference type="NCBI Taxonomy" id="34034"/>
    <lineage>
        <taxon>Bacteria</taxon>
        <taxon>Deltaproteobacteria</taxon>
        <taxon>environmental samples</taxon>
    </lineage>
</organism>
<name>A0A212JAE5_9DELT</name>
<dbReference type="GO" id="GO:0017004">
    <property type="term" value="P:cytochrome complex assembly"/>
    <property type="evidence" value="ECO:0007669"/>
    <property type="project" value="UniProtKB-KW"/>
</dbReference>
<evidence type="ECO:0000256" key="1">
    <source>
        <dbReference type="ARBA" id="ARBA00022448"/>
    </source>
</evidence>
<dbReference type="InterPro" id="IPR051782">
    <property type="entry name" value="ABC_Transporter_VariousFunc"/>
</dbReference>
<dbReference type="Gene3D" id="3.40.50.300">
    <property type="entry name" value="P-loop containing nucleotide triphosphate hydrolases"/>
    <property type="match status" value="1"/>
</dbReference>
<evidence type="ECO:0000256" key="4">
    <source>
        <dbReference type="ARBA" id="ARBA00022840"/>
    </source>
</evidence>
<gene>
    <name evidence="7" type="ORF">KL86DPRO_11005</name>
</gene>
<dbReference type="Pfam" id="PF00005">
    <property type="entry name" value="ABC_tran"/>
    <property type="match status" value="1"/>
</dbReference>
<evidence type="ECO:0000313" key="7">
    <source>
        <dbReference type="EMBL" id="SBV96205.1"/>
    </source>
</evidence>
<reference evidence="7" key="1">
    <citation type="submission" date="2016-04" db="EMBL/GenBank/DDBJ databases">
        <authorList>
            <person name="Evans L.H."/>
            <person name="Alamgir A."/>
            <person name="Owens N."/>
            <person name="Weber N.D."/>
            <person name="Virtaneva K."/>
            <person name="Barbian K."/>
            <person name="Babar A."/>
            <person name="Rosenke K."/>
        </authorList>
    </citation>
    <scope>NUCLEOTIDE SEQUENCE</scope>
    <source>
        <strain evidence="7">86</strain>
    </source>
</reference>
<feature type="region of interest" description="Disordered" evidence="5">
    <location>
        <begin position="207"/>
        <end position="227"/>
    </location>
</feature>
<dbReference type="InterPro" id="IPR003439">
    <property type="entry name" value="ABC_transporter-like_ATP-bd"/>
</dbReference>
<sequence>MLRLENIRKRYGEKTVIRDLSCTVRAGTLTVVAGPNGAGKSTLLRLMAGLARPDSGTVTVSCDPGGVGYLGHETFLYPHLTALENLAFWQKLHAKPADDETLLAALDGMGLAALADEKAGTFSRGTAQRLSLTRVFLQGPSLLLLDEPLSGLDEASGKRVREGLAALRDTGAALVWVSHDPAKDAWDADAVIQLLPGGSHRILTPSEYGADDFGMPETLPASGGTPC</sequence>
<dbReference type="InterPro" id="IPR003593">
    <property type="entry name" value="AAA+_ATPase"/>
</dbReference>
<dbReference type="PANTHER" id="PTHR42939">
    <property type="entry name" value="ABC TRANSPORTER ATP-BINDING PROTEIN ALBC-RELATED"/>
    <property type="match status" value="1"/>
</dbReference>
<keyword evidence="3" id="KW-0201">Cytochrome c-type biogenesis</keyword>
<protein>
    <submittedName>
        <fullName evidence="7">ABC transporter</fullName>
    </submittedName>
</protein>
<feature type="domain" description="ABC transporter" evidence="6">
    <location>
        <begin position="2"/>
        <end position="221"/>
    </location>
</feature>
<dbReference type="EMBL" id="FLUQ01000001">
    <property type="protein sequence ID" value="SBV96205.1"/>
    <property type="molecule type" value="Genomic_DNA"/>
</dbReference>
<evidence type="ECO:0000256" key="3">
    <source>
        <dbReference type="ARBA" id="ARBA00022748"/>
    </source>
</evidence>
<evidence type="ECO:0000256" key="2">
    <source>
        <dbReference type="ARBA" id="ARBA00022741"/>
    </source>
</evidence>
<dbReference type="SUPFAM" id="SSF52540">
    <property type="entry name" value="P-loop containing nucleoside triphosphate hydrolases"/>
    <property type="match status" value="1"/>
</dbReference>
<keyword evidence="2" id="KW-0547">Nucleotide-binding</keyword>
<dbReference type="AlphaFoldDB" id="A0A212JAE5"/>
<dbReference type="PROSITE" id="PS50893">
    <property type="entry name" value="ABC_TRANSPORTER_2"/>
    <property type="match status" value="1"/>
</dbReference>
<evidence type="ECO:0000259" key="6">
    <source>
        <dbReference type="PROSITE" id="PS50893"/>
    </source>
</evidence>
<dbReference type="SMART" id="SM00382">
    <property type="entry name" value="AAA"/>
    <property type="match status" value="1"/>
</dbReference>
<dbReference type="PANTHER" id="PTHR42939:SF1">
    <property type="entry name" value="ABC TRANSPORTER ATP-BINDING PROTEIN ALBC-RELATED"/>
    <property type="match status" value="1"/>
</dbReference>
<dbReference type="GO" id="GO:0016887">
    <property type="term" value="F:ATP hydrolysis activity"/>
    <property type="evidence" value="ECO:0007669"/>
    <property type="project" value="InterPro"/>
</dbReference>
<evidence type="ECO:0000256" key="5">
    <source>
        <dbReference type="SAM" id="MobiDB-lite"/>
    </source>
</evidence>
<accession>A0A212JAE5</accession>
<dbReference type="InterPro" id="IPR027417">
    <property type="entry name" value="P-loop_NTPase"/>
</dbReference>
<proteinExistence type="predicted"/>